<proteinExistence type="predicted"/>
<dbReference type="AlphaFoldDB" id="A0AB39HB76"/>
<dbReference type="GO" id="GO:0006355">
    <property type="term" value="P:regulation of DNA-templated transcription"/>
    <property type="evidence" value="ECO:0007669"/>
    <property type="project" value="InterPro"/>
</dbReference>
<dbReference type="SUPFAM" id="SSF46894">
    <property type="entry name" value="C-terminal effector domain of the bipartite response regulators"/>
    <property type="match status" value="1"/>
</dbReference>
<dbReference type="InterPro" id="IPR000792">
    <property type="entry name" value="Tscrpt_reg_LuxR_C"/>
</dbReference>
<keyword evidence="2" id="KW-0238">DNA-binding</keyword>
<accession>A0AB39HB76</accession>
<keyword evidence="3" id="KW-0804">Transcription</keyword>
<sequence>MNSNTYYQRQLIMLSSHDKPVMASQLTEALAEHNQSLTVCKVANLGQLDIPHKVFLIDFFESELVLAEAKRHKVDLYKHDVIIINGRDSLPTDNLLRFGCLKGFFQRESPLSAITHGISNILNNKDWLPRQIASQLLYYYRESTLNRIAYAKGLLTAREQEVLECLGLGETNSEISDKLYISEHTVKTHIHHIYKKIDVGNRTQAMYWARNNLH</sequence>
<dbReference type="Gene3D" id="1.10.10.10">
    <property type="entry name" value="Winged helix-like DNA-binding domain superfamily/Winged helix DNA-binding domain"/>
    <property type="match status" value="1"/>
</dbReference>
<keyword evidence="1" id="KW-0805">Transcription regulation</keyword>
<evidence type="ECO:0000259" key="4">
    <source>
        <dbReference type="PROSITE" id="PS50043"/>
    </source>
</evidence>
<dbReference type="FunFam" id="1.10.10.10:FF:000153">
    <property type="entry name" value="LuxR family transcriptional regulator"/>
    <property type="match status" value="1"/>
</dbReference>
<dbReference type="PANTHER" id="PTHR44688">
    <property type="entry name" value="DNA-BINDING TRANSCRIPTIONAL ACTIVATOR DEVR_DOSR"/>
    <property type="match status" value="1"/>
</dbReference>
<dbReference type="PANTHER" id="PTHR44688:SF16">
    <property type="entry name" value="DNA-BINDING TRANSCRIPTIONAL ACTIVATOR DEVR_DOSR"/>
    <property type="match status" value="1"/>
</dbReference>
<dbReference type="CDD" id="cd06170">
    <property type="entry name" value="LuxR_C_like"/>
    <property type="match status" value="1"/>
</dbReference>
<evidence type="ECO:0000256" key="3">
    <source>
        <dbReference type="ARBA" id="ARBA00023163"/>
    </source>
</evidence>
<dbReference type="InterPro" id="IPR016032">
    <property type="entry name" value="Sig_transdc_resp-reg_C-effctor"/>
</dbReference>
<evidence type="ECO:0000256" key="1">
    <source>
        <dbReference type="ARBA" id="ARBA00023015"/>
    </source>
</evidence>
<dbReference type="GO" id="GO:0003677">
    <property type="term" value="F:DNA binding"/>
    <property type="evidence" value="ECO:0007669"/>
    <property type="project" value="UniProtKB-KW"/>
</dbReference>
<dbReference type="Pfam" id="PF00196">
    <property type="entry name" value="GerE"/>
    <property type="match status" value="1"/>
</dbReference>
<evidence type="ECO:0000313" key="5">
    <source>
        <dbReference type="EMBL" id="XDK25556.1"/>
    </source>
</evidence>
<dbReference type="SMART" id="SM00421">
    <property type="entry name" value="HTH_LUXR"/>
    <property type="match status" value="1"/>
</dbReference>
<protein>
    <submittedName>
        <fullName evidence="5">Response regulator transcription factor</fullName>
    </submittedName>
</protein>
<name>A0AB39HB76_9VIBR</name>
<dbReference type="InterPro" id="IPR036388">
    <property type="entry name" value="WH-like_DNA-bd_sf"/>
</dbReference>
<dbReference type="RefSeq" id="WP_306100998.1">
    <property type="nucleotide sequence ID" value="NZ_CP162601.1"/>
</dbReference>
<evidence type="ECO:0000256" key="2">
    <source>
        <dbReference type="ARBA" id="ARBA00023125"/>
    </source>
</evidence>
<dbReference type="PRINTS" id="PR00038">
    <property type="entry name" value="HTHLUXR"/>
</dbReference>
<dbReference type="PROSITE" id="PS00622">
    <property type="entry name" value="HTH_LUXR_1"/>
    <property type="match status" value="1"/>
</dbReference>
<dbReference type="EMBL" id="CP162601">
    <property type="protein sequence ID" value="XDK25556.1"/>
    <property type="molecule type" value="Genomic_DNA"/>
</dbReference>
<dbReference type="PROSITE" id="PS50043">
    <property type="entry name" value="HTH_LUXR_2"/>
    <property type="match status" value="1"/>
</dbReference>
<dbReference type="Gene3D" id="3.40.50.2300">
    <property type="match status" value="1"/>
</dbReference>
<dbReference type="KEGG" id="vih:AB0763_02610"/>
<feature type="domain" description="HTH luxR-type" evidence="4">
    <location>
        <begin position="148"/>
        <end position="213"/>
    </location>
</feature>
<organism evidence="5">
    <name type="scientific">Vibrio sp. HB236076</name>
    <dbReference type="NCBI Taxonomy" id="3232307"/>
    <lineage>
        <taxon>Bacteria</taxon>
        <taxon>Pseudomonadati</taxon>
        <taxon>Pseudomonadota</taxon>
        <taxon>Gammaproteobacteria</taxon>
        <taxon>Vibrionales</taxon>
        <taxon>Vibrionaceae</taxon>
        <taxon>Vibrio</taxon>
    </lineage>
</organism>
<gene>
    <name evidence="5" type="ORF">AB0763_02610</name>
</gene>
<reference evidence="5" key="1">
    <citation type="submission" date="2024-07" db="EMBL/GenBank/DDBJ databases">
        <title>Genome Analysis of a Potential Novel Vibrio Species Secreting pH- and Thermo-stable Alginate Lyase and its Application in Producing Alginate Oligosaccharides.</title>
        <authorList>
            <person name="Huang H."/>
            <person name="Bao K."/>
        </authorList>
    </citation>
    <scope>NUCLEOTIDE SEQUENCE</scope>
    <source>
        <strain evidence="5">HB236076</strain>
    </source>
</reference>